<name>A0ABQ5P414_9ACTN</name>
<keyword evidence="3" id="KW-1185">Reference proteome</keyword>
<organism evidence="2 3">
    <name type="scientific">Streptomyces yaizuensis</name>
    <dbReference type="NCBI Taxonomy" id="2989713"/>
    <lineage>
        <taxon>Bacteria</taxon>
        <taxon>Bacillati</taxon>
        <taxon>Actinomycetota</taxon>
        <taxon>Actinomycetes</taxon>
        <taxon>Kitasatosporales</taxon>
        <taxon>Streptomycetaceae</taxon>
        <taxon>Streptomyces</taxon>
    </lineage>
</organism>
<feature type="compositionally biased region" description="Basic and acidic residues" evidence="1">
    <location>
        <begin position="1"/>
        <end position="14"/>
    </location>
</feature>
<dbReference type="RefSeq" id="WP_323448991.1">
    <property type="nucleotide sequence ID" value="NZ_BSBI01000009.1"/>
</dbReference>
<evidence type="ECO:0000313" key="2">
    <source>
        <dbReference type="EMBL" id="GLF96981.1"/>
    </source>
</evidence>
<protein>
    <recommendedName>
        <fullName evidence="4">HEAT repeat domain-containing protein</fullName>
    </recommendedName>
</protein>
<feature type="region of interest" description="Disordered" evidence="1">
    <location>
        <begin position="1"/>
        <end position="64"/>
    </location>
</feature>
<evidence type="ECO:0000256" key="1">
    <source>
        <dbReference type="SAM" id="MobiDB-lite"/>
    </source>
</evidence>
<gene>
    <name evidence="2" type="ORF">SYYSPA8_21810</name>
</gene>
<reference evidence="2 3" key="1">
    <citation type="submission" date="2022-10" db="EMBL/GenBank/DDBJ databases">
        <title>Draft genome sequence of Streptomyces sp. YSPA8.</title>
        <authorList>
            <person name="Moriuchi R."/>
            <person name="Dohra H."/>
            <person name="Yamamura H."/>
            <person name="Kodani S."/>
        </authorList>
    </citation>
    <scope>NUCLEOTIDE SEQUENCE [LARGE SCALE GENOMIC DNA]</scope>
    <source>
        <strain evidence="2 3">YSPA8</strain>
    </source>
</reference>
<proteinExistence type="predicted"/>
<evidence type="ECO:0000313" key="3">
    <source>
        <dbReference type="Proteomes" id="UP001291653"/>
    </source>
</evidence>
<dbReference type="Proteomes" id="UP001291653">
    <property type="component" value="Unassembled WGS sequence"/>
</dbReference>
<accession>A0ABQ5P414</accession>
<sequence length="778" mass="85742">MDKEAADFGRRFDLDPPGGGAGTPSAPAPFDSGSGYTGDATGEAGPQVPAHEAGDTGTAAMDEDDPRVRDVLALARAVANLRQEALFNFGEMTGVKLTAILGEMLVHSELPDSYLDTVRAVFAQPQGYAETYRDFEERPGAVLVLLRKPGAGQAFTAHALLADLRLRTGARVGPLSFGGTNRFPVRKLPLDQNCGYLLELPSDEGKEDGQDGDRFEIAADFGATLTKIQYSLEKRSSRLVVLTTPEQWERIKHGAPPNVIPTLGRPDPKEVAAAWLAAEAPELDAALWLERPEIGDLLKEQGPSEVLQIVTLILNADCGKDLVTSTDPDQNEFTRRVMSVVAARRDWRKDLRSWHSDPDRTSFHRNFLLVAALFSNAPVAHIYAKTSELCAALEEGDLSLKGQQGPGVIEMIEVIHAELSDEDVIQFPKPGWDDAVLSYFWTDRPMARKPFLTWMAAAPVARTTQFLETFTTDDRLLLANRVGAFAVRWAERHQKSEPLEEIAQAWCKDDALWPAAVSLVSAAALHPTLGRFIHEALLRWSKGRREGSLALQKLTVDVCAGEFGRLHTGKALRRLSHAAASPHKEVRTALHSAVRNLWSDPAVRQTLFDEVITWCAKDPKRIQAGRHAFNALATLTTVEEPRVPVLLPSLKEDAETEPTVADLAKGWRTLLDPEAEDEKTAEALSLWMDTAWLYPDRRQTIFEILRGAVDVPGRAGGTHPRHRLRDLLYRWQPVPAPDADPERVRLRHELADLLDHDRGLAVAQYRRGAAADGQAAAR</sequence>
<dbReference type="EMBL" id="BSBI01000009">
    <property type="protein sequence ID" value="GLF96981.1"/>
    <property type="molecule type" value="Genomic_DNA"/>
</dbReference>
<evidence type="ECO:0008006" key="4">
    <source>
        <dbReference type="Google" id="ProtNLM"/>
    </source>
</evidence>
<comment type="caution">
    <text evidence="2">The sequence shown here is derived from an EMBL/GenBank/DDBJ whole genome shotgun (WGS) entry which is preliminary data.</text>
</comment>